<dbReference type="Pfam" id="PF02517">
    <property type="entry name" value="Rce1-like"/>
    <property type="match status" value="1"/>
</dbReference>
<dbReference type="InterPro" id="IPR052710">
    <property type="entry name" value="CAAX_protease"/>
</dbReference>
<dbReference type="RefSeq" id="WP_009532536.1">
    <property type="nucleotide sequence ID" value="NZ_JH590862.1"/>
</dbReference>
<feature type="transmembrane region" description="Helical" evidence="1">
    <location>
        <begin position="243"/>
        <end position="263"/>
    </location>
</feature>
<name>A0AA36Y554_9FIRM</name>
<keyword evidence="1" id="KW-0472">Membrane</keyword>
<feature type="transmembrane region" description="Helical" evidence="1">
    <location>
        <begin position="12"/>
        <end position="34"/>
    </location>
</feature>
<proteinExistence type="predicted"/>
<gene>
    <name evidence="3" type="ORF">HMPREF9623_00703</name>
</gene>
<reference evidence="3 4" key="1">
    <citation type="submission" date="2011-10" db="EMBL/GenBank/DDBJ databases">
        <title>The Genome Sequence of Lachnospiraceae bacterium ACC2.</title>
        <authorList>
            <consortium name="The Broad Institute Genome Sequencing Platform"/>
            <person name="Earl A."/>
            <person name="Ward D."/>
            <person name="Feldgarden M."/>
            <person name="Gevers D."/>
            <person name="Sizova M."/>
            <person name="Hazen A."/>
            <person name="Epstein S."/>
            <person name="Young S.K."/>
            <person name="Zeng Q."/>
            <person name="Gargeya S."/>
            <person name="Fitzgerald M."/>
            <person name="Haas B."/>
            <person name="Abouelleil A."/>
            <person name="Alvarado L."/>
            <person name="Arachchi H.M."/>
            <person name="Berlin A."/>
            <person name="Brown A."/>
            <person name="Chapman S.B."/>
            <person name="Chen Z."/>
            <person name="Dunbar C."/>
            <person name="Freedman E."/>
            <person name="Gearin G."/>
            <person name="Goldberg J."/>
            <person name="Griggs A."/>
            <person name="Gujja S."/>
            <person name="Heiman D."/>
            <person name="Howarth C."/>
            <person name="Larson L."/>
            <person name="Lui A."/>
            <person name="MacDonald P.J.P."/>
            <person name="Montmayeur A."/>
            <person name="Murphy C."/>
            <person name="Neiman D."/>
            <person name="Pearson M."/>
            <person name="Priest M."/>
            <person name="Roberts A."/>
            <person name="Saif S."/>
            <person name="Shea T."/>
            <person name="Shenoy N."/>
            <person name="Sisk P."/>
            <person name="Stolte C."/>
            <person name="Sykes S."/>
            <person name="Wortman J."/>
            <person name="Nusbaum C."/>
            <person name="Birren B."/>
        </authorList>
    </citation>
    <scope>NUCLEOTIDE SEQUENCE [LARGE SCALE GENOMIC DNA]</scope>
    <source>
        <strain evidence="3 4">ACC2</strain>
    </source>
</reference>
<feature type="transmembrane region" description="Helical" evidence="1">
    <location>
        <begin position="179"/>
        <end position="212"/>
    </location>
</feature>
<keyword evidence="1" id="KW-1133">Transmembrane helix</keyword>
<accession>A0AA36Y554</accession>
<comment type="caution">
    <text evidence="3">The sequence shown here is derived from an EMBL/GenBank/DDBJ whole genome shotgun (WGS) entry which is preliminary data.</text>
</comment>
<protein>
    <recommendedName>
        <fullName evidence="2">CAAX prenyl protease 2/Lysostaphin resistance protein A-like domain-containing protein</fullName>
    </recommendedName>
</protein>
<dbReference type="AlphaFoldDB" id="A0AA36Y554"/>
<dbReference type="PANTHER" id="PTHR36435:SF1">
    <property type="entry name" value="CAAX AMINO TERMINAL PROTEASE FAMILY PROTEIN"/>
    <property type="match status" value="1"/>
</dbReference>
<evidence type="ECO:0000259" key="2">
    <source>
        <dbReference type="Pfam" id="PF02517"/>
    </source>
</evidence>
<dbReference type="GO" id="GO:0004175">
    <property type="term" value="F:endopeptidase activity"/>
    <property type="evidence" value="ECO:0007669"/>
    <property type="project" value="UniProtKB-ARBA"/>
</dbReference>
<sequence>MTSKERAVSGLRVLLVASLIYSYSYIDAILALLAEGGLAFLGVSWTYLDANQNLGYVCSALVLCFVYSGLLKLVKRNYEERPATLKLRPVSGTLQMLLIGLGVGGVSLLWLNFAELIQKSIPALQASYETFNTEMGAFENGDYIWMLLEVSIIGPMVEELLFRGLVFHFVERDTGKEGAAIFISALLFGIWHGIFVQGVYTFLIGLVLGYLYAKTRNIIWPYLVHFVNNFSGTLPPGFDGEKATALVNLASLLCVPVLLFLLLRMQKRTKQSEKPLP</sequence>
<dbReference type="InterPro" id="IPR003675">
    <property type="entry name" value="Rce1/LyrA-like_dom"/>
</dbReference>
<organism evidence="3 4">
    <name type="scientific">Stomatobaculum longum</name>
    <dbReference type="NCBI Taxonomy" id="796942"/>
    <lineage>
        <taxon>Bacteria</taxon>
        <taxon>Bacillati</taxon>
        <taxon>Bacillota</taxon>
        <taxon>Clostridia</taxon>
        <taxon>Lachnospirales</taxon>
        <taxon>Lachnospiraceae</taxon>
        <taxon>Stomatobaculum</taxon>
    </lineage>
</organism>
<evidence type="ECO:0000313" key="3">
    <source>
        <dbReference type="EMBL" id="EHO17104.1"/>
    </source>
</evidence>
<keyword evidence="4" id="KW-1185">Reference proteome</keyword>
<feature type="transmembrane region" description="Helical" evidence="1">
    <location>
        <begin position="94"/>
        <end position="113"/>
    </location>
</feature>
<dbReference type="GO" id="GO:0080120">
    <property type="term" value="P:CAAX-box protein maturation"/>
    <property type="evidence" value="ECO:0007669"/>
    <property type="project" value="UniProtKB-ARBA"/>
</dbReference>
<dbReference type="EMBL" id="AGEL01000006">
    <property type="protein sequence ID" value="EHO17104.1"/>
    <property type="molecule type" value="Genomic_DNA"/>
</dbReference>
<feature type="transmembrane region" description="Helical" evidence="1">
    <location>
        <begin position="54"/>
        <end position="74"/>
    </location>
</feature>
<keyword evidence="1" id="KW-0812">Transmembrane</keyword>
<dbReference type="PANTHER" id="PTHR36435">
    <property type="entry name" value="SLR1288 PROTEIN"/>
    <property type="match status" value="1"/>
</dbReference>
<evidence type="ECO:0000313" key="4">
    <source>
        <dbReference type="Proteomes" id="UP000018466"/>
    </source>
</evidence>
<evidence type="ECO:0000256" key="1">
    <source>
        <dbReference type="SAM" id="Phobius"/>
    </source>
</evidence>
<dbReference type="GeneID" id="86940480"/>
<dbReference type="Proteomes" id="UP000018466">
    <property type="component" value="Unassembled WGS sequence"/>
</dbReference>
<feature type="domain" description="CAAX prenyl protease 2/Lysostaphin resistance protein A-like" evidence="2">
    <location>
        <begin position="143"/>
        <end position="230"/>
    </location>
</feature>